<dbReference type="AlphaFoldDB" id="A0A6T2CDS2"/>
<feature type="transmembrane region" description="Helical" evidence="2">
    <location>
        <begin position="403"/>
        <end position="428"/>
    </location>
</feature>
<protein>
    <recommendedName>
        <fullName evidence="5">ADP,ATP carrier protein</fullName>
    </recommendedName>
</protein>
<feature type="region of interest" description="Disordered" evidence="1">
    <location>
        <begin position="436"/>
        <end position="471"/>
    </location>
</feature>
<feature type="transmembrane region" description="Helical" evidence="2">
    <location>
        <begin position="369"/>
        <end position="391"/>
    </location>
</feature>
<dbReference type="InterPro" id="IPR043745">
    <property type="entry name" value="DUF5690"/>
</dbReference>
<evidence type="ECO:0000256" key="2">
    <source>
        <dbReference type="SAM" id="Phobius"/>
    </source>
</evidence>
<gene>
    <name evidence="3" type="ORF">EGYM00163_LOCUS31442</name>
    <name evidence="4" type="ORF">EGYM00163_LOCUS31444</name>
</gene>
<evidence type="ECO:0000313" key="4">
    <source>
        <dbReference type="EMBL" id="CAE0820273.1"/>
    </source>
</evidence>
<feature type="transmembrane region" description="Helical" evidence="2">
    <location>
        <begin position="54"/>
        <end position="75"/>
    </location>
</feature>
<keyword evidence="2" id="KW-1133">Transmembrane helix</keyword>
<proteinExistence type="predicted"/>
<feature type="transmembrane region" description="Helical" evidence="2">
    <location>
        <begin position="302"/>
        <end position="323"/>
    </location>
</feature>
<keyword evidence="2" id="KW-0812">Transmembrane</keyword>
<sequence length="488" mass="52079">MDTLRSVAESPVLMGVLVSISYSLVYFWRYPIFILPPEVLREPVGTIFGHHFDLQTAFSVVFTLGFGLAKFPAVFVMTGQHFYARRLPALATLMAVSMLISNVGVYVFADVPLAQVACVFVGCFFQSWIWGGMFTYLEGRRVTEVLVAIATACYAIAGPLARATARYVLELGVPPHAMPLAIGLVCCPPAMLLLALVDCSPAATPSPEDVRLRAHRKPVTAAGQRRFVRENWFGLACLILSLTLMTGLRSLRNFFSQDIFTSALALEAPPAPSFFFLVDVPGSAVSCAAIFAFKAVRDNRAALLGMLAAGLGCVAALGAANALFEAGAIAGRSWCVLTGLCIYTAYGVMAGPVYDRLVAATRFDGTCTFLIYLSDGTAYAGTIVLLMYQVFGPKDGTGARQTLNVFLLFVYVCSALMLLLIVVGATYYSQKLPPTPADESLGGQERGPLLPTGAETPDCEQGHGPLLPHETVGAKRGEAVPAVAGATR</sequence>
<dbReference type="EMBL" id="HBJA01090338">
    <property type="protein sequence ID" value="CAE0820273.1"/>
    <property type="molecule type" value="Transcribed_RNA"/>
</dbReference>
<feature type="transmembrane region" description="Helical" evidence="2">
    <location>
        <begin position="177"/>
        <end position="197"/>
    </location>
</feature>
<organism evidence="4">
    <name type="scientific">Eutreptiella gymnastica</name>
    <dbReference type="NCBI Taxonomy" id="73025"/>
    <lineage>
        <taxon>Eukaryota</taxon>
        <taxon>Discoba</taxon>
        <taxon>Euglenozoa</taxon>
        <taxon>Euglenida</taxon>
        <taxon>Spirocuta</taxon>
        <taxon>Euglenophyceae</taxon>
        <taxon>Eutreptiales</taxon>
        <taxon>Eutreptiaceae</taxon>
        <taxon>Eutreptiella</taxon>
    </lineage>
</organism>
<dbReference type="Pfam" id="PF18943">
    <property type="entry name" value="DUF5690"/>
    <property type="match status" value="1"/>
</dbReference>
<feature type="transmembrane region" description="Helical" evidence="2">
    <location>
        <begin position="329"/>
        <end position="348"/>
    </location>
</feature>
<feature type="transmembrane region" description="Helical" evidence="2">
    <location>
        <begin position="87"/>
        <end position="108"/>
    </location>
</feature>
<accession>A0A6T2CDS2</accession>
<reference evidence="4" key="1">
    <citation type="submission" date="2021-01" db="EMBL/GenBank/DDBJ databases">
        <authorList>
            <person name="Corre E."/>
            <person name="Pelletier E."/>
            <person name="Niang G."/>
            <person name="Scheremetjew M."/>
            <person name="Finn R."/>
            <person name="Kale V."/>
            <person name="Holt S."/>
            <person name="Cochrane G."/>
            <person name="Meng A."/>
            <person name="Brown T."/>
            <person name="Cohen L."/>
        </authorList>
    </citation>
    <scope>NUCLEOTIDE SEQUENCE</scope>
    <source>
        <strain evidence="4">CCMP1594</strain>
    </source>
</reference>
<evidence type="ECO:0000256" key="1">
    <source>
        <dbReference type="SAM" id="MobiDB-lite"/>
    </source>
</evidence>
<evidence type="ECO:0008006" key="5">
    <source>
        <dbReference type="Google" id="ProtNLM"/>
    </source>
</evidence>
<name>A0A6T2CDS2_9EUGL</name>
<feature type="transmembrane region" description="Helical" evidence="2">
    <location>
        <begin position="145"/>
        <end position="165"/>
    </location>
</feature>
<feature type="transmembrane region" description="Helical" evidence="2">
    <location>
        <begin position="12"/>
        <end position="34"/>
    </location>
</feature>
<feature type="transmembrane region" description="Helical" evidence="2">
    <location>
        <begin position="232"/>
        <end position="251"/>
    </location>
</feature>
<evidence type="ECO:0000313" key="3">
    <source>
        <dbReference type="EMBL" id="CAE0820272.1"/>
    </source>
</evidence>
<dbReference type="EMBL" id="HBJA01090336">
    <property type="protein sequence ID" value="CAE0820272.1"/>
    <property type="molecule type" value="Transcribed_RNA"/>
</dbReference>
<feature type="transmembrane region" description="Helical" evidence="2">
    <location>
        <begin position="271"/>
        <end position="293"/>
    </location>
</feature>
<keyword evidence="2" id="KW-0472">Membrane</keyword>
<feature type="transmembrane region" description="Helical" evidence="2">
    <location>
        <begin position="114"/>
        <end position="133"/>
    </location>
</feature>